<evidence type="ECO:0000313" key="2">
    <source>
        <dbReference type="Proteomes" id="UP000015102"/>
    </source>
</evidence>
<proteinExistence type="predicted"/>
<dbReference type="Proteomes" id="UP000015102">
    <property type="component" value="Unassembled WGS sequence"/>
</dbReference>
<protein>
    <submittedName>
        <fullName evidence="1">Uncharacterized protein</fullName>
    </submittedName>
</protein>
<dbReference type="EMBL" id="CAQQ02383294">
    <property type="status" value="NOT_ANNOTATED_CDS"/>
    <property type="molecule type" value="Genomic_DNA"/>
</dbReference>
<accession>T1GX66</accession>
<reference evidence="1" key="2">
    <citation type="submission" date="2015-06" db="UniProtKB">
        <authorList>
            <consortium name="EnsemblMetazoa"/>
        </authorList>
    </citation>
    <scope>IDENTIFICATION</scope>
</reference>
<evidence type="ECO:0000313" key="1">
    <source>
        <dbReference type="EnsemblMetazoa" id="MESCA008408-PA"/>
    </source>
</evidence>
<dbReference type="EMBL" id="CAQQ02383295">
    <property type="status" value="NOT_ANNOTATED_CDS"/>
    <property type="molecule type" value="Genomic_DNA"/>
</dbReference>
<dbReference type="AlphaFoldDB" id="T1GX66"/>
<organism evidence="1 2">
    <name type="scientific">Megaselia scalaris</name>
    <name type="common">Humpbacked fly</name>
    <name type="synonym">Phora scalaris</name>
    <dbReference type="NCBI Taxonomy" id="36166"/>
    <lineage>
        <taxon>Eukaryota</taxon>
        <taxon>Metazoa</taxon>
        <taxon>Ecdysozoa</taxon>
        <taxon>Arthropoda</taxon>
        <taxon>Hexapoda</taxon>
        <taxon>Insecta</taxon>
        <taxon>Pterygota</taxon>
        <taxon>Neoptera</taxon>
        <taxon>Endopterygota</taxon>
        <taxon>Diptera</taxon>
        <taxon>Brachycera</taxon>
        <taxon>Muscomorpha</taxon>
        <taxon>Platypezoidea</taxon>
        <taxon>Phoridae</taxon>
        <taxon>Megaseliini</taxon>
        <taxon>Megaselia</taxon>
    </lineage>
</organism>
<reference evidence="2" key="1">
    <citation type="submission" date="2013-02" db="EMBL/GenBank/DDBJ databases">
        <authorList>
            <person name="Hughes D."/>
        </authorList>
    </citation>
    <scope>NUCLEOTIDE SEQUENCE</scope>
    <source>
        <strain>Durham</strain>
        <strain evidence="2">NC isolate 2 -- Noor lab</strain>
    </source>
</reference>
<dbReference type="EnsemblMetazoa" id="MESCA008408-RA">
    <property type="protein sequence ID" value="MESCA008408-PA"/>
    <property type="gene ID" value="MESCA008408"/>
</dbReference>
<keyword evidence="2" id="KW-1185">Reference proteome</keyword>
<sequence>KQSEIKEWKDYNSAIESTKDTARLRKILSKIHSSLAFVKNLHGSWAESSKERNEILLETHFPGCQQIATEESDCGSKLITYEKAINSFDPFNSADYIGNTQHAYVKGLPGDFRNFFEENEEIKI</sequence>
<dbReference type="HOGENOM" id="CLU_2009652_0_0_1"/>
<name>T1GX66_MEGSC</name>